<keyword evidence="4 6" id="KW-0472">Membrane</keyword>
<evidence type="ECO:0000256" key="3">
    <source>
        <dbReference type="ARBA" id="ARBA00022989"/>
    </source>
</evidence>
<evidence type="ECO:0000313" key="9">
    <source>
        <dbReference type="Proteomes" id="UP000054047"/>
    </source>
</evidence>
<feature type="region of interest" description="Disordered" evidence="5">
    <location>
        <begin position="1"/>
        <end position="26"/>
    </location>
</feature>
<reference evidence="8 9" key="1">
    <citation type="submission" date="2013-12" db="EMBL/GenBank/DDBJ databases">
        <title>Draft genome of the parsitic nematode Ancylostoma duodenale.</title>
        <authorList>
            <person name="Mitreva M."/>
        </authorList>
    </citation>
    <scope>NUCLEOTIDE SEQUENCE [LARGE SCALE GENOMIC DNA]</scope>
    <source>
        <strain evidence="8 9">Zhejiang</strain>
    </source>
</reference>
<name>A0A0C2DG32_9BILA</name>
<comment type="subcellular location">
    <subcellularLocation>
        <location evidence="1">Membrane</location>
    </subcellularLocation>
</comment>
<evidence type="ECO:0000256" key="1">
    <source>
        <dbReference type="ARBA" id="ARBA00004370"/>
    </source>
</evidence>
<evidence type="ECO:0000256" key="4">
    <source>
        <dbReference type="ARBA" id="ARBA00023136"/>
    </source>
</evidence>
<accession>A0A0C2DG32</accession>
<dbReference type="OrthoDB" id="5861603at2759"/>
<keyword evidence="2 6" id="KW-0812">Transmembrane</keyword>
<protein>
    <recommendedName>
        <fullName evidence="7">Receptor ligand binding region domain-containing protein</fullName>
    </recommendedName>
</protein>
<evidence type="ECO:0000259" key="7">
    <source>
        <dbReference type="Pfam" id="PF01094"/>
    </source>
</evidence>
<keyword evidence="9" id="KW-1185">Reference proteome</keyword>
<dbReference type="Proteomes" id="UP000054047">
    <property type="component" value="Unassembled WGS sequence"/>
</dbReference>
<dbReference type="EMBL" id="KN726257">
    <property type="protein sequence ID" value="KIH68923.1"/>
    <property type="molecule type" value="Genomic_DNA"/>
</dbReference>
<evidence type="ECO:0000313" key="8">
    <source>
        <dbReference type="EMBL" id="KIH68923.1"/>
    </source>
</evidence>
<dbReference type="InterPro" id="IPR001828">
    <property type="entry name" value="ANF_lig-bd_rcpt"/>
</dbReference>
<keyword evidence="3 6" id="KW-1133">Transmembrane helix</keyword>
<dbReference type="SUPFAM" id="SSF53822">
    <property type="entry name" value="Periplasmic binding protein-like I"/>
    <property type="match status" value="1"/>
</dbReference>
<gene>
    <name evidence="8" type="ORF">ANCDUO_00741</name>
</gene>
<dbReference type="InterPro" id="IPR028082">
    <property type="entry name" value="Peripla_BP_I"/>
</dbReference>
<organism evidence="8 9">
    <name type="scientific">Ancylostoma duodenale</name>
    <dbReference type="NCBI Taxonomy" id="51022"/>
    <lineage>
        <taxon>Eukaryota</taxon>
        <taxon>Metazoa</taxon>
        <taxon>Ecdysozoa</taxon>
        <taxon>Nematoda</taxon>
        <taxon>Chromadorea</taxon>
        <taxon>Rhabditida</taxon>
        <taxon>Rhabditina</taxon>
        <taxon>Rhabditomorpha</taxon>
        <taxon>Strongyloidea</taxon>
        <taxon>Ancylostomatidae</taxon>
        <taxon>Ancylostomatinae</taxon>
        <taxon>Ancylostoma</taxon>
    </lineage>
</organism>
<sequence length="242" mass="27164">MHLSPEDQHVHFGSIRTHQKESGVREGPYRNFSKEVVSRMKDPPFLCTTECEGDRFAAASQYAPQLHDAFYAYARALNSTLSLDPNAVGNGTALLRNIKMEFEGASGNVVITENGTRCPTFYINALNEKDEDIPIGSIFVNGNRTDYTALYKSEEDIWFTRGGARPVAVPKCGFEGKQVLWENVENFAFHLLIYTVVPFVFLYIVGLPLQGLLVCPPDFVSTYLVWIILKTESDAMLQLILE</sequence>
<dbReference type="Pfam" id="PF01094">
    <property type="entry name" value="ANF_receptor"/>
    <property type="match status" value="1"/>
</dbReference>
<feature type="domain" description="Receptor ligand binding region" evidence="7">
    <location>
        <begin position="60"/>
        <end position="127"/>
    </location>
</feature>
<feature type="compositionally biased region" description="Basic and acidic residues" evidence="5">
    <location>
        <begin position="1"/>
        <end position="10"/>
    </location>
</feature>
<proteinExistence type="predicted"/>
<evidence type="ECO:0000256" key="2">
    <source>
        <dbReference type="ARBA" id="ARBA00022692"/>
    </source>
</evidence>
<dbReference type="GO" id="GO:0016020">
    <property type="term" value="C:membrane"/>
    <property type="evidence" value="ECO:0007669"/>
    <property type="project" value="UniProtKB-SubCell"/>
</dbReference>
<evidence type="ECO:0000256" key="6">
    <source>
        <dbReference type="SAM" id="Phobius"/>
    </source>
</evidence>
<dbReference type="AlphaFoldDB" id="A0A0C2DG32"/>
<dbReference type="Gene3D" id="3.40.50.2300">
    <property type="match status" value="1"/>
</dbReference>
<feature type="transmembrane region" description="Helical" evidence="6">
    <location>
        <begin position="187"/>
        <end position="205"/>
    </location>
</feature>
<evidence type="ECO:0000256" key="5">
    <source>
        <dbReference type="SAM" id="MobiDB-lite"/>
    </source>
</evidence>